<reference evidence="13" key="1">
    <citation type="journal article" date="2015" name="Proc. Natl. Acad. Sci. U.S.A.">
        <title>Genome sequence of the Asian Tiger mosquito, Aedes albopictus, reveals insights into its biology, genetics, and evolution.</title>
        <authorList>
            <person name="Chen X.G."/>
            <person name="Jiang X."/>
            <person name="Gu J."/>
            <person name="Xu M."/>
            <person name="Wu Y."/>
            <person name="Deng Y."/>
            <person name="Zhang C."/>
            <person name="Bonizzoni M."/>
            <person name="Dermauw W."/>
            <person name="Vontas J."/>
            <person name="Armbruster P."/>
            <person name="Huang X."/>
            <person name="Yang Y."/>
            <person name="Zhang H."/>
            <person name="He W."/>
            <person name="Peng H."/>
            <person name="Liu Y."/>
            <person name="Wu K."/>
            <person name="Chen J."/>
            <person name="Lirakis M."/>
            <person name="Topalis P."/>
            <person name="Van Leeuwen T."/>
            <person name="Hall A.B."/>
            <person name="Jiang X."/>
            <person name="Thorpe C."/>
            <person name="Mueller R.L."/>
            <person name="Sun C."/>
            <person name="Waterhouse R.M."/>
            <person name="Yan G."/>
            <person name="Tu Z.J."/>
            <person name="Fang X."/>
            <person name="James A.A."/>
        </authorList>
    </citation>
    <scope>NUCLEOTIDE SEQUENCE [LARGE SCALE GENOMIC DNA]</scope>
    <source>
        <strain evidence="13">Foshan</strain>
    </source>
</reference>
<feature type="binding site" evidence="9">
    <location>
        <begin position="59"/>
        <end position="62"/>
    </location>
    <ligand>
        <name>FMN</name>
        <dbReference type="ChEBI" id="CHEBI:58210"/>
    </ligand>
</feature>
<evidence type="ECO:0000256" key="2">
    <source>
        <dbReference type="ARBA" id="ARBA00001974"/>
    </source>
</evidence>
<evidence type="ECO:0000256" key="8">
    <source>
        <dbReference type="ARBA" id="ARBA00023002"/>
    </source>
</evidence>
<protein>
    <recommendedName>
        <fullName evidence="9">NADPH-dependent diflavin oxidoreductase 1</fullName>
        <ecNumber evidence="9">1.18.1.-</ecNumber>
    </recommendedName>
    <alternativeName>
        <fullName evidence="9">NADPH-dependent FMN and FAD-containing oxidoreductase</fullName>
    </alternativeName>
</protein>
<dbReference type="RefSeq" id="XP_029722870.2">
    <property type="nucleotide sequence ID" value="XM_029867010.2"/>
</dbReference>
<feature type="binding site" evidence="9">
    <location>
        <position position="132"/>
    </location>
    <ligand>
        <name>FMN</name>
        <dbReference type="ChEBI" id="CHEBI:58210"/>
    </ligand>
</feature>
<dbReference type="InterPro" id="IPR029039">
    <property type="entry name" value="Flavoprotein-like_sf"/>
</dbReference>
<dbReference type="Gene3D" id="3.40.50.80">
    <property type="entry name" value="Nucleotide-binding domain of ferredoxin-NADP reductase (FNR) module"/>
    <property type="match status" value="1"/>
</dbReference>
<name>A0ABM1YDE0_AEDAL</name>
<dbReference type="EnsemblMetazoa" id="AALFPA23_008108.R10919">
    <property type="protein sequence ID" value="AALFPA23_008108.P10919"/>
    <property type="gene ID" value="AALFPA23_008108"/>
</dbReference>
<dbReference type="SUPFAM" id="SSF52218">
    <property type="entry name" value="Flavoproteins"/>
    <property type="match status" value="1"/>
</dbReference>
<evidence type="ECO:0000259" key="10">
    <source>
        <dbReference type="PROSITE" id="PS50902"/>
    </source>
</evidence>
<comment type="caution">
    <text evidence="9">Lacks conserved residue(s) required for the propagation of feature annotation.</text>
</comment>
<evidence type="ECO:0000259" key="11">
    <source>
        <dbReference type="PROSITE" id="PS51384"/>
    </source>
</evidence>
<proteinExistence type="inferred from homology"/>
<keyword evidence="8 9" id="KW-0560">Oxidoreductase</keyword>
<dbReference type="Pfam" id="PF00258">
    <property type="entry name" value="Flavodoxin_1"/>
    <property type="match status" value="1"/>
</dbReference>
<dbReference type="InterPro" id="IPR017938">
    <property type="entry name" value="Riboflavin_synthase-like_b-brl"/>
</dbReference>
<evidence type="ECO:0000313" key="13">
    <source>
        <dbReference type="Proteomes" id="UP000069940"/>
    </source>
</evidence>
<dbReference type="InterPro" id="IPR001094">
    <property type="entry name" value="Flavdoxin-like"/>
</dbReference>
<evidence type="ECO:0000313" key="12">
    <source>
        <dbReference type="EnsemblMetazoa" id="AALFPA23_008108.P10920"/>
    </source>
</evidence>
<comment type="similarity">
    <text evidence="9">In the N-terminal section; belongs to the flavodoxin family.</text>
</comment>
<dbReference type="InterPro" id="IPR039261">
    <property type="entry name" value="FNR_nucleotide-bd"/>
</dbReference>
<dbReference type="InterPro" id="IPR003097">
    <property type="entry name" value="CysJ-like_FAD-binding"/>
</dbReference>
<dbReference type="Pfam" id="PF00175">
    <property type="entry name" value="NAD_binding_1"/>
    <property type="match status" value="1"/>
</dbReference>
<dbReference type="HAMAP" id="MF_03178">
    <property type="entry name" value="NDOR1"/>
    <property type="match status" value="1"/>
</dbReference>
<keyword evidence="4 9" id="KW-0285">Flavoprotein</keyword>
<organism evidence="12 13">
    <name type="scientific">Aedes albopictus</name>
    <name type="common">Asian tiger mosquito</name>
    <name type="synonym">Stegomyia albopicta</name>
    <dbReference type="NCBI Taxonomy" id="7160"/>
    <lineage>
        <taxon>Eukaryota</taxon>
        <taxon>Metazoa</taxon>
        <taxon>Ecdysozoa</taxon>
        <taxon>Arthropoda</taxon>
        <taxon>Hexapoda</taxon>
        <taxon>Insecta</taxon>
        <taxon>Pterygota</taxon>
        <taxon>Neoptera</taxon>
        <taxon>Endopterygota</taxon>
        <taxon>Diptera</taxon>
        <taxon>Nematocera</taxon>
        <taxon>Culicoidea</taxon>
        <taxon>Culicidae</taxon>
        <taxon>Culicinae</taxon>
        <taxon>Aedini</taxon>
        <taxon>Aedes</taxon>
        <taxon>Stegomyia</taxon>
    </lineage>
</organism>
<dbReference type="PRINTS" id="PR00371">
    <property type="entry name" value="FPNCR"/>
</dbReference>
<evidence type="ECO:0000256" key="4">
    <source>
        <dbReference type="ARBA" id="ARBA00022630"/>
    </source>
</evidence>
<feature type="binding site" evidence="9">
    <location>
        <begin position="408"/>
        <end position="411"/>
    </location>
    <ligand>
        <name>FAD</name>
        <dbReference type="ChEBI" id="CHEBI:57692"/>
    </ligand>
</feature>
<comment type="similarity">
    <text evidence="9">In the C-terminal section; belongs to the flavoprotein pyridine nucleotide cytochrome reductase family.</text>
</comment>
<dbReference type="PROSITE" id="PS50902">
    <property type="entry name" value="FLAVODOXIN_LIKE"/>
    <property type="match status" value="1"/>
</dbReference>
<comment type="cofactor">
    <cofactor evidence="2 9">
        <name>FAD</name>
        <dbReference type="ChEBI" id="CHEBI:57692"/>
    </cofactor>
</comment>
<comment type="subcellular location">
    <subcellularLocation>
        <location evidence="9">Cytoplasm</location>
    </subcellularLocation>
</comment>
<feature type="binding site" evidence="9">
    <location>
        <begin position="508"/>
        <end position="509"/>
    </location>
    <ligand>
        <name>NADP(+)</name>
        <dbReference type="ChEBI" id="CHEBI:58349"/>
    </ligand>
</feature>
<dbReference type="PANTHER" id="PTHR19384:SF10">
    <property type="entry name" value="NADPH-DEPENDENT DIFLAVIN OXIDOREDUCTASE 1"/>
    <property type="match status" value="1"/>
</dbReference>
<comment type="catalytic activity">
    <reaction evidence="9">
        <text>2 oxidized [2Fe-2S]-[protein] + NADPH = 2 reduced [2Fe-2S]-[protein] + NADP(+) + H(+)</text>
        <dbReference type="Rhea" id="RHEA:67716"/>
        <dbReference type="Rhea" id="RHEA-COMP:17327"/>
        <dbReference type="Rhea" id="RHEA-COMP:17328"/>
        <dbReference type="ChEBI" id="CHEBI:15378"/>
        <dbReference type="ChEBI" id="CHEBI:33737"/>
        <dbReference type="ChEBI" id="CHEBI:33738"/>
        <dbReference type="ChEBI" id="CHEBI:57783"/>
        <dbReference type="ChEBI" id="CHEBI:58349"/>
    </reaction>
</comment>
<dbReference type="RefSeq" id="XP_062702142.1">
    <property type="nucleotide sequence ID" value="XM_062846158.1"/>
</dbReference>
<keyword evidence="5 9" id="KW-0288">FMN</keyword>
<dbReference type="EnsemblMetazoa" id="AALFPA23_008108.R10920">
    <property type="protein sequence ID" value="AALFPA23_008108.P10920"/>
    <property type="gene ID" value="AALFPA23_008108"/>
</dbReference>
<evidence type="ECO:0000256" key="7">
    <source>
        <dbReference type="ARBA" id="ARBA00022857"/>
    </source>
</evidence>
<dbReference type="PANTHER" id="PTHR19384">
    <property type="entry name" value="NITRIC OXIDE SYNTHASE-RELATED"/>
    <property type="match status" value="1"/>
</dbReference>
<accession>A0ABM1YDE0</accession>
<evidence type="ECO:0000256" key="3">
    <source>
        <dbReference type="ARBA" id="ARBA00022490"/>
    </source>
</evidence>
<dbReference type="Pfam" id="PF00667">
    <property type="entry name" value="FAD_binding_1"/>
    <property type="match status" value="1"/>
</dbReference>
<feature type="binding site" evidence="9">
    <location>
        <begin position="12"/>
        <end position="17"/>
    </location>
    <ligand>
        <name>FMN</name>
        <dbReference type="ChEBI" id="CHEBI:58210"/>
    </ligand>
</feature>
<keyword evidence="13" id="KW-1185">Reference proteome</keyword>
<dbReference type="InterPro" id="IPR001433">
    <property type="entry name" value="OxRdtase_FAD/NAD-bd"/>
</dbReference>
<feature type="binding site" evidence="9">
    <location>
        <position position="449"/>
    </location>
    <ligand>
        <name>NADP(+)</name>
        <dbReference type="ChEBI" id="CHEBI:58349"/>
    </ligand>
</feature>
<feature type="binding site" evidence="9">
    <location>
        <begin position="376"/>
        <end position="379"/>
    </location>
    <ligand>
        <name>FAD</name>
        <dbReference type="ChEBI" id="CHEBI:57692"/>
    </ligand>
</feature>
<dbReference type="InterPro" id="IPR017927">
    <property type="entry name" value="FAD-bd_FR_type"/>
</dbReference>
<feature type="domain" description="FAD-binding FR-type" evidence="11">
    <location>
        <begin position="197"/>
        <end position="435"/>
    </location>
</feature>
<dbReference type="EC" id="1.18.1.-" evidence="9"/>
<feature type="binding site" evidence="9">
    <location>
        <begin position="514"/>
        <end position="518"/>
    </location>
    <ligand>
        <name>NADP(+)</name>
        <dbReference type="ChEBI" id="CHEBI:58349"/>
    </ligand>
</feature>
<dbReference type="Gene3D" id="3.40.50.360">
    <property type="match status" value="1"/>
</dbReference>
<evidence type="ECO:0000256" key="5">
    <source>
        <dbReference type="ARBA" id="ARBA00022643"/>
    </source>
</evidence>
<feature type="binding site" evidence="9">
    <location>
        <position position="344"/>
    </location>
    <ligand>
        <name>FAD</name>
        <dbReference type="ChEBI" id="CHEBI:57692"/>
    </ligand>
</feature>
<dbReference type="Gene3D" id="2.40.30.10">
    <property type="entry name" value="Translation factors"/>
    <property type="match status" value="1"/>
</dbReference>
<keyword evidence="3 9" id="KW-0963">Cytoplasm</keyword>
<reference evidence="12" key="2">
    <citation type="submission" date="2025-05" db="UniProtKB">
        <authorList>
            <consortium name="EnsemblMetazoa"/>
        </authorList>
    </citation>
    <scope>IDENTIFICATION</scope>
    <source>
        <strain evidence="12">Foshan</strain>
    </source>
</reference>
<dbReference type="PROSITE" id="PS51384">
    <property type="entry name" value="FAD_FR"/>
    <property type="match status" value="1"/>
</dbReference>
<feature type="binding site" evidence="9">
    <location>
        <position position="580"/>
    </location>
    <ligand>
        <name>FAD</name>
        <dbReference type="ChEBI" id="CHEBI:57692"/>
    </ligand>
</feature>
<comment type="similarity">
    <text evidence="9">Belongs to the NADPH-dependent diflavin oxidoreductase NDOR1 family.</text>
</comment>
<evidence type="ECO:0000256" key="6">
    <source>
        <dbReference type="ARBA" id="ARBA00022827"/>
    </source>
</evidence>
<dbReference type="InterPro" id="IPR008254">
    <property type="entry name" value="Flavodoxin/NO_synth"/>
</dbReference>
<keyword evidence="7 9" id="KW-0521">NADP</keyword>
<dbReference type="GeneID" id="109415540"/>
<dbReference type="InterPro" id="IPR023173">
    <property type="entry name" value="NADPH_Cyt_P450_Rdtase_alpha"/>
</dbReference>
<dbReference type="Gene3D" id="1.20.990.10">
    <property type="entry name" value="NADPH-cytochrome p450 Reductase, Chain A, domain 3"/>
    <property type="match status" value="1"/>
</dbReference>
<dbReference type="InterPro" id="IPR028879">
    <property type="entry name" value="NDOR1"/>
</dbReference>
<evidence type="ECO:0000256" key="1">
    <source>
        <dbReference type="ARBA" id="ARBA00001917"/>
    </source>
</evidence>
<comment type="function">
    <text evidence="9">NADPH-dependent reductase which is a central component of the cytosolic iron-sulfur (Fe-S) protein assembly (CIA) machinery. Transfers electrons from NADPH via its FAD and FMN prosthetic groups to the [2Fe-2S] cluster of the anamorsin/DRE2 homolog, another key component of the CIA machinery. In turn, this reduced cluster provides electrons for assembly of cytosolic iron-sulfur cluster proteins.</text>
</comment>
<dbReference type="PRINTS" id="PR00369">
    <property type="entry name" value="FLAVODOXIN"/>
</dbReference>
<dbReference type="SUPFAM" id="SSF63380">
    <property type="entry name" value="Riboflavin synthase domain-like"/>
    <property type="match status" value="1"/>
</dbReference>
<comment type="cofactor">
    <cofactor evidence="1 9">
        <name>FMN</name>
        <dbReference type="ChEBI" id="CHEBI:58210"/>
    </cofactor>
</comment>
<keyword evidence="6 9" id="KW-0274">FAD</keyword>
<sequence length="581" mass="66317">MSARQLTILYGSQSGTAQDLAEQIWRDSKLYHLKGSVSAMDEYDISKLIQERFVVMVCSTYGQGEEPDNMKRFWKFLLRKSLPADSLRGMFFGVLGLGDSRYPKFNYVAKRLHKRLLQLGASALLPVGLCDDQHDLGYGAVFMPWMTNFWSKLIELSPIPDGLRKLDETPREYRWTVEPWSGSASEEADMYAEVRVDNLFVTTVEANKRTTAEDHFQDVRFITFAKKSVDWNPGDVVYVRPHNSYEDVDRLFELFQEHNLGLNKDTVVLVKEIDSEMPVPAILRKPLPLERIALQYWDLTAIPRARAFAVLARTCPNELECEKLQEFSSYEGQEELFSYANRPRRTILEVLQDFPHASAALTLAALFELFQPIKPRAFSIASSAASGKLQILVAVIEYRTKLKEPRKGLCSNWLKRLQPGDSLRVWTRKGTFQLPADPTIPIVMVGPGTGLAPFRSILQERELLADRRKSGPLVLFFGCRKAAADFHLEEDLRRMENSGLLTLFCAFSRDQNDKVYVQHVIRKQGDLLKKLLMEQNGMFLLSGSSKNMPEAVREALGEAIGSSLYVEDMLKTERYQEETWA</sequence>
<dbReference type="InterPro" id="IPR001709">
    <property type="entry name" value="Flavoprot_Pyr_Nucl_cyt_Rdtase"/>
</dbReference>
<dbReference type="Proteomes" id="UP000069940">
    <property type="component" value="Unassembled WGS sequence"/>
</dbReference>
<feature type="domain" description="Flavodoxin-like" evidence="10">
    <location>
        <begin position="6"/>
        <end position="150"/>
    </location>
</feature>
<dbReference type="SUPFAM" id="SSF52343">
    <property type="entry name" value="Ferredoxin reductase-like, C-terminal NADP-linked domain"/>
    <property type="match status" value="1"/>
</dbReference>
<evidence type="ECO:0000256" key="9">
    <source>
        <dbReference type="HAMAP-Rule" id="MF_03178"/>
    </source>
</evidence>